<organism evidence="2 3">
    <name type="scientific">Trichoderma lentiforme</name>
    <dbReference type="NCBI Taxonomy" id="1567552"/>
    <lineage>
        <taxon>Eukaryota</taxon>
        <taxon>Fungi</taxon>
        <taxon>Dikarya</taxon>
        <taxon>Ascomycota</taxon>
        <taxon>Pezizomycotina</taxon>
        <taxon>Sordariomycetes</taxon>
        <taxon>Hypocreomycetidae</taxon>
        <taxon>Hypocreales</taxon>
        <taxon>Hypocreaceae</taxon>
        <taxon>Trichoderma</taxon>
    </lineage>
</organism>
<name>A0A9P4XQD4_9HYPO</name>
<accession>A0A9P4XQD4</accession>
<comment type="caution">
    <text evidence="2">The sequence shown here is derived from an EMBL/GenBank/DDBJ whole genome shotgun (WGS) entry which is preliminary data.</text>
</comment>
<dbReference type="AlphaFoldDB" id="A0A9P4XQD4"/>
<gene>
    <name evidence="2" type="ORF">CFAM422_001470</name>
</gene>
<proteinExistence type="predicted"/>
<keyword evidence="3" id="KW-1185">Reference proteome</keyword>
<dbReference type="Proteomes" id="UP000801864">
    <property type="component" value="Unassembled WGS sequence"/>
</dbReference>
<evidence type="ECO:0000313" key="3">
    <source>
        <dbReference type="Proteomes" id="UP000801864"/>
    </source>
</evidence>
<feature type="region of interest" description="Disordered" evidence="1">
    <location>
        <begin position="1"/>
        <end position="30"/>
    </location>
</feature>
<reference evidence="2 3" key="1">
    <citation type="submission" date="2018-06" db="EMBL/GenBank/DDBJ databases">
        <title>Genome analysis of cellulolytic fungus Trichoderma lentiforme CFAM-422.</title>
        <authorList>
            <person name="Steindorff A.S."/>
            <person name="Formighieri E.F."/>
            <person name="Midorikawa G.E.O."/>
            <person name="Tamietti M.S."/>
            <person name="Ramos E.Z."/>
            <person name="Silva A.S."/>
            <person name="Bon E.P.S."/>
            <person name="Mendes T.D."/>
            <person name="Damaso M.C.T."/>
            <person name="Favaro L.C.L."/>
        </authorList>
    </citation>
    <scope>NUCLEOTIDE SEQUENCE [LARGE SCALE GENOMIC DNA]</scope>
    <source>
        <strain evidence="2 3">CFAM-422</strain>
    </source>
</reference>
<sequence>MSFPSSPKASMPVHPPPSSRAGWGPASPAATPRLTGVFYRVVQSGGRENLLDYGALRGASSRVVEADAHSAIDPDLGQRD</sequence>
<dbReference type="EMBL" id="QLNT01000002">
    <property type="protein sequence ID" value="KAF3076387.1"/>
    <property type="molecule type" value="Genomic_DNA"/>
</dbReference>
<evidence type="ECO:0000313" key="2">
    <source>
        <dbReference type="EMBL" id="KAF3076387.1"/>
    </source>
</evidence>
<evidence type="ECO:0000256" key="1">
    <source>
        <dbReference type="SAM" id="MobiDB-lite"/>
    </source>
</evidence>
<protein>
    <submittedName>
        <fullName evidence="2">Uncharacterized protein</fullName>
    </submittedName>
</protein>